<dbReference type="Pfam" id="PF01557">
    <property type="entry name" value="FAA_hydrolase"/>
    <property type="match status" value="1"/>
</dbReference>
<evidence type="ECO:0000313" key="5">
    <source>
        <dbReference type="Proteomes" id="UP001598130"/>
    </source>
</evidence>
<dbReference type="SUPFAM" id="SSF56529">
    <property type="entry name" value="FAH"/>
    <property type="match status" value="1"/>
</dbReference>
<feature type="domain" description="Fumarylacetoacetase-like C-terminal" evidence="3">
    <location>
        <begin position="71"/>
        <end position="274"/>
    </location>
</feature>
<reference evidence="4 5" key="1">
    <citation type="submission" date="2022-09" db="EMBL/GenBank/DDBJ databases">
        <title>New species of Phenylobacterium.</title>
        <authorList>
            <person name="Mieszkin S."/>
        </authorList>
    </citation>
    <scope>NUCLEOTIDE SEQUENCE [LARGE SCALE GENOMIC DNA]</scope>
    <source>
        <strain evidence="4 5">HK31-G</strain>
    </source>
</reference>
<protein>
    <submittedName>
        <fullName evidence="4">Fumarylacetoacetate hydrolase family protein</fullName>
    </submittedName>
</protein>
<keyword evidence="5" id="KW-1185">Reference proteome</keyword>
<accession>A0ABW6CMJ1</accession>
<dbReference type="PANTHER" id="PTHR42796">
    <property type="entry name" value="FUMARYLACETOACETATE HYDROLASE DOMAIN-CONTAINING PROTEIN 2A-RELATED"/>
    <property type="match status" value="1"/>
</dbReference>
<dbReference type="Gene3D" id="3.90.850.10">
    <property type="entry name" value="Fumarylacetoacetase-like, C-terminal domain"/>
    <property type="match status" value="1"/>
</dbReference>
<keyword evidence="4" id="KW-0378">Hydrolase</keyword>
<organism evidence="4 5">
    <name type="scientific">Phenylobacterium ferrooxidans</name>
    <dbReference type="NCBI Taxonomy" id="2982689"/>
    <lineage>
        <taxon>Bacteria</taxon>
        <taxon>Pseudomonadati</taxon>
        <taxon>Pseudomonadota</taxon>
        <taxon>Alphaproteobacteria</taxon>
        <taxon>Caulobacterales</taxon>
        <taxon>Caulobacteraceae</taxon>
        <taxon>Phenylobacterium</taxon>
    </lineage>
</organism>
<sequence length="278" mass="30245">MKIAFYDDGSGPRTGIVTAERLTPTGLAGGMAELIAAWDDVQAELRRREAAGDGAPLASVRLLPPVPRPGKVFAIGLNYADHIAESKMETPQHQVWFTKAVTSVNGPFDPVQIPRISQTVDYEAELVAVIGKGGKHIGRDDAAARIFGYCVGNDVTERMWQHRTAQWSLGKSFDTHAPIGPWITTSDEIDPHNLALKCLVNGEERQSSNTRHLVFDVFDQVAHLSQAMTLEPGDLVFTGTPGGIGAAMTPRRFLKPGDVVRCEIEGLGHIENRFEPEA</sequence>
<evidence type="ECO:0000259" key="3">
    <source>
        <dbReference type="Pfam" id="PF01557"/>
    </source>
</evidence>
<evidence type="ECO:0000256" key="2">
    <source>
        <dbReference type="ARBA" id="ARBA00022723"/>
    </source>
</evidence>
<evidence type="ECO:0000256" key="1">
    <source>
        <dbReference type="ARBA" id="ARBA00010211"/>
    </source>
</evidence>
<dbReference type="InterPro" id="IPR036663">
    <property type="entry name" value="Fumarylacetoacetase_C_sf"/>
</dbReference>
<comment type="similarity">
    <text evidence="1">Belongs to the FAH family.</text>
</comment>
<evidence type="ECO:0000313" key="4">
    <source>
        <dbReference type="EMBL" id="MFD3262956.1"/>
    </source>
</evidence>
<name>A0ABW6CMJ1_9CAUL</name>
<dbReference type="Proteomes" id="UP001598130">
    <property type="component" value="Unassembled WGS sequence"/>
</dbReference>
<dbReference type="EMBL" id="JAOTJD010000003">
    <property type="protein sequence ID" value="MFD3262956.1"/>
    <property type="molecule type" value="Genomic_DNA"/>
</dbReference>
<gene>
    <name evidence="4" type="ORF">OCL97_03135</name>
</gene>
<dbReference type="RefSeq" id="WP_377367520.1">
    <property type="nucleotide sequence ID" value="NZ_JAOTJD010000003.1"/>
</dbReference>
<dbReference type="PANTHER" id="PTHR42796:SF4">
    <property type="entry name" value="FUMARYLACETOACETATE HYDROLASE DOMAIN-CONTAINING PROTEIN 2A"/>
    <property type="match status" value="1"/>
</dbReference>
<keyword evidence="2" id="KW-0479">Metal-binding</keyword>
<dbReference type="InterPro" id="IPR051121">
    <property type="entry name" value="FAH"/>
</dbReference>
<proteinExistence type="inferred from homology"/>
<dbReference type="GO" id="GO:0016787">
    <property type="term" value="F:hydrolase activity"/>
    <property type="evidence" value="ECO:0007669"/>
    <property type="project" value="UniProtKB-KW"/>
</dbReference>
<dbReference type="InterPro" id="IPR011234">
    <property type="entry name" value="Fumarylacetoacetase-like_C"/>
</dbReference>
<comment type="caution">
    <text evidence="4">The sequence shown here is derived from an EMBL/GenBank/DDBJ whole genome shotgun (WGS) entry which is preliminary data.</text>
</comment>